<dbReference type="Pfam" id="PF00092">
    <property type="entry name" value="VWA"/>
    <property type="match status" value="1"/>
</dbReference>
<dbReference type="Pfam" id="PF01841">
    <property type="entry name" value="Transglut_core"/>
    <property type="match status" value="1"/>
</dbReference>
<dbReference type="Gene3D" id="3.10.620.30">
    <property type="match status" value="1"/>
</dbReference>
<feature type="compositionally biased region" description="Basic and acidic residues" evidence="1">
    <location>
        <begin position="69"/>
        <end position="88"/>
    </location>
</feature>
<dbReference type="PROSITE" id="PS50234">
    <property type="entry name" value="VWFA"/>
    <property type="match status" value="1"/>
</dbReference>
<dbReference type="SUPFAM" id="SSF53300">
    <property type="entry name" value="vWA-like"/>
    <property type="match status" value="1"/>
</dbReference>
<name>A0A3B1CXW7_9ZZZZ</name>
<feature type="compositionally biased region" description="Acidic residues" evidence="1">
    <location>
        <begin position="35"/>
        <end position="48"/>
    </location>
</feature>
<accession>A0A3B1CXW7</accession>
<reference evidence="3" key="1">
    <citation type="submission" date="2018-06" db="EMBL/GenBank/DDBJ databases">
        <authorList>
            <person name="Zhirakovskaya E."/>
        </authorList>
    </citation>
    <scope>NUCLEOTIDE SEQUENCE</scope>
</reference>
<feature type="compositionally biased region" description="Basic and acidic residues" evidence="1">
    <location>
        <begin position="423"/>
        <end position="436"/>
    </location>
</feature>
<dbReference type="InterPro" id="IPR038765">
    <property type="entry name" value="Papain-like_cys_pep_sf"/>
</dbReference>
<evidence type="ECO:0000256" key="1">
    <source>
        <dbReference type="SAM" id="MobiDB-lite"/>
    </source>
</evidence>
<dbReference type="InterPro" id="IPR036465">
    <property type="entry name" value="vWFA_dom_sf"/>
</dbReference>
<dbReference type="AlphaFoldDB" id="A0A3B1CXW7"/>
<evidence type="ECO:0000259" key="2">
    <source>
        <dbReference type="PROSITE" id="PS50234"/>
    </source>
</evidence>
<dbReference type="InterPro" id="IPR002035">
    <property type="entry name" value="VWF_A"/>
</dbReference>
<dbReference type="EMBL" id="UOGJ01000063">
    <property type="protein sequence ID" value="VAX35516.1"/>
    <property type="molecule type" value="Genomic_DNA"/>
</dbReference>
<sequence>HPHIVSLQAMIDRLIDPALVEDSIGDLVESKDSDSFQEESDENQEQEDLYFASDGMKESEIESIQNTDTKMEKGQEVISDEKVSDMKEGEKQKIEYPYNIDEMLTRKNIYDEVTGVALGTNMFKELKEPLTISSRSEDLQIIEGKMAVSVSEQWVMITSPAPGSMLTLQSYEAMNSNGENVNLEFSYGGKTDALYVRAKGFKGEINIQFQIGMDNSVYFGQTIPEYKSIHFNKPSNIPEFIKDSFQYIKVNERTYDMDTYAKNKHEFVYDLIEFFRDFRLEEDGIEHFGHGDNSFSKILSSKCGVCRHRSDVFFILTKYLGFKVRNIRTQVHAFVEIYVDGYGWVRIDLGGGGDPVNYDFSHKPELQDIEEQGDFREPDTQNYREQRENFGRRMQESNDNKSKKSGSSGEKGSGESGINGSLEEQKGLDGKSEKIGGLEGEGEVLDEIELPVSALQKDMMALENIAPNLLTKFLDIFAGNPKTIKIYSDNGDEIDIEKIIAGDLEPFYRLKVLQGVADLSAGITVDISGSIRGELQSNFITMTKLYSSLFHYAAIRNKSVDFSIGAVGDNYYNLLNHENSRERNFVENALIRLNRGWNEGGINTLSVINGIREKYQNKKHKEHKMEIIFTDGGETSGESFESLREKVEELEKELGIDIVFIGINTDDVENYSKYLNLSGTPSSEAMVQLIMNLSMLKVLKGSLPQGDLKEVIQISSSPLAEFMKPDQSLGGIDFNPNNLNLQIKRDGKGIALPMDMQDIENINIQGLFPVIINITPVINLQLLGLSKSDENKFSLFSCSTSGEESDSACHKEEILSLKPKWESLTG</sequence>
<protein>
    <recommendedName>
        <fullName evidence="2">VWFA domain-containing protein</fullName>
    </recommendedName>
</protein>
<feature type="domain" description="VWFA" evidence="2">
    <location>
        <begin position="520"/>
        <end position="703"/>
    </location>
</feature>
<organism evidence="3">
    <name type="scientific">hydrothermal vent metagenome</name>
    <dbReference type="NCBI Taxonomy" id="652676"/>
    <lineage>
        <taxon>unclassified sequences</taxon>
        <taxon>metagenomes</taxon>
        <taxon>ecological metagenomes</taxon>
    </lineage>
</organism>
<proteinExistence type="predicted"/>
<dbReference type="InterPro" id="IPR002931">
    <property type="entry name" value="Transglutaminase-like"/>
</dbReference>
<dbReference type="SUPFAM" id="SSF54001">
    <property type="entry name" value="Cysteine proteinases"/>
    <property type="match status" value="1"/>
</dbReference>
<evidence type="ECO:0000313" key="3">
    <source>
        <dbReference type="EMBL" id="VAX35516.1"/>
    </source>
</evidence>
<feature type="compositionally biased region" description="Basic and acidic residues" evidence="1">
    <location>
        <begin position="389"/>
        <end position="402"/>
    </location>
</feature>
<dbReference type="Gene3D" id="3.40.50.410">
    <property type="entry name" value="von Willebrand factor, type A domain"/>
    <property type="match status" value="1"/>
</dbReference>
<feature type="region of interest" description="Disordered" evidence="1">
    <location>
        <begin position="30"/>
        <end position="88"/>
    </location>
</feature>
<gene>
    <name evidence="3" type="ORF">MNBD_UNCLBAC01-1880</name>
</gene>
<feature type="non-terminal residue" evidence="3">
    <location>
        <position position="1"/>
    </location>
</feature>
<feature type="region of interest" description="Disordered" evidence="1">
    <location>
        <begin position="389"/>
        <end position="440"/>
    </location>
</feature>